<protein>
    <submittedName>
        <fullName evidence="2">Uncharacterized protein</fullName>
    </submittedName>
</protein>
<comment type="caution">
    <text evidence="2">The sequence shown here is derived from an EMBL/GenBank/DDBJ whole genome shotgun (WGS) entry which is preliminary data.</text>
</comment>
<dbReference type="Proteomes" id="UP000036403">
    <property type="component" value="Unassembled WGS sequence"/>
</dbReference>
<name>A0A0J7L7S1_LASNI</name>
<reference evidence="2 3" key="1">
    <citation type="submission" date="2015-04" db="EMBL/GenBank/DDBJ databases">
        <title>Lasius niger genome sequencing.</title>
        <authorList>
            <person name="Konorov E.A."/>
            <person name="Nikitin M.A."/>
            <person name="Kirill M.V."/>
            <person name="Chang P."/>
        </authorList>
    </citation>
    <scope>NUCLEOTIDE SEQUENCE [LARGE SCALE GENOMIC DNA]</scope>
    <source>
        <tissue evidence="2">Whole</tissue>
    </source>
</reference>
<dbReference type="AlphaFoldDB" id="A0A0J7L7S1"/>
<proteinExistence type="inferred from homology"/>
<dbReference type="EMBL" id="LBMM01000350">
    <property type="protein sequence ID" value="KMQ99678.1"/>
    <property type="molecule type" value="Genomic_DNA"/>
</dbReference>
<sequence>MLVYNAGCTIDDTILPEHVTEPNDLDRLINGTFRLFLAALPTSPTIVTIARSSEDDYTPLENVDQIQVDVLDQLRERLGPEIDVKLIYQENEEQQ</sequence>
<evidence type="ECO:0000313" key="3">
    <source>
        <dbReference type="Proteomes" id="UP000036403"/>
    </source>
</evidence>
<dbReference type="PANTHER" id="PTHR13225">
    <property type="entry name" value="MISEXPRESSION SUPPRESSOR OF RAS 6"/>
    <property type="match status" value="1"/>
</dbReference>
<comment type="similarity">
    <text evidence="1">Belongs to the UPF0489 family.</text>
</comment>
<gene>
    <name evidence="2" type="ORF">RF55_1068</name>
</gene>
<evidence type="ECO:0000313" key="2">
    <source>
        <dbReference type="EMBL" id="KMQ99678.1"/>
    </source>
</evidence>
<dbReference type="PANTHER" id="PTHR13225:SF3">
    <property type="entry name" value="UPF0489 PROTEIN C5ORF22"/>
    <property type="match status" value="1"/>
</dbReference>
<dbReference type="InterPro" id="IPR024131">
    <property type="entry name" value="UPF0489"/>
</dbReference>
<evidence type="ECO:0000256" key="1">
    <source>
        <dbReference type="ARBA" id="ARBA00007099"/>
    </source>
</evidence>
<accession>A0A0J7L7S1</accession>
<organism evidence="2 3">
    <name type="scientific">Lasius niger</name>
    <name type="common">Black garden ant</name>
    <dbReference type="NCBI Taxonomy" id="67767"/>
    <lineage>
        <taxon>Eukaryota</taxon>
        <taxon>Metazoa</taxon>
        <taxon>Ecdysozoa</taxon>
        <taxon>Arthropoda</taxon>
        <taxon>Hexapoda</taxon>
        <taxon>Insecta</taxon>
        <taxon>Pterygota</taxon>
        <taxon>Neoptera</taxon>
        <taxon>Endopterygota</taxon>
        <taxon>Hymenoptera</taxon>
        <taxon>Apocrita</taxon>
        <taxon>Aculeata</taxon>
        <taxon>Formicoidea</taxon>
        <taxon>Formicidae</taxon>
        <taxon>Formicinae</taxon>
        <taxon>Lasius</taxon>
        <taxon>Lasius</taxon>
    </lineage>
</organism>
<keyword evidence="3" id="KW-1185">Reference proteome</keyword>
<dbReference type="OrthoDB" id="418142at2759"/>
<dbReference type="PaxDb" id="67767-A0A0J7L7S1"/>